<proteinExistence type="predicted"/>
<dbReference type="NCBIfam" id="TIGR01610">
    <property type="entry name" value="phage_O_Nterm"/>
    <property type="match status" value="1"/>
</dbReference>
<sequence>MASPQKETGYTAISNELLETLAKIRIAGEARQMLDVIIRKTYGYNKKQDRISTSQFMELTNLPHYSIWKARKKLVTMNLITITKKGDSQILIYSIQKDYSKWVLSPKRVTVTKKGELLSPKKQSTITNMATHKRQYTKDNLKKGICDSSILNSYKDKDNIQYINNSIAFIDALKQNPAYSHIDIDNELHRMDAWLLVNPKRKKTKRFVVNWLSRIEKPLPTTPKKVIKYDPPKDEPTEKPYSFVPPAGDVAKLIKDLAQKRR</sequence>
<organism evidence="3">
    <name type="scientific">viral metagenome</name>
    <dbReference type="NCBI Taxonomy" id="1070528"/>
    <lineage>
        <taxon>unclassified sequences</taxon>
        <taxon>metagenomes</taxon>
        <taxon>organismal metagenomes</taxon>
    </lineage>
</organism>
<accession>A0A6M3IQZ4</accession>
<reference evidence="3" key="1">
    <citation type="submission" date="2020-03" db="EMBL/GenBank/DDBJ databases">
        <title>The deep terrestrial virosphere.</title>
        <authorList>
            <person name="Holmfeldt K."/>
            <person name="Nilsson E."/>
            <person name="Simone D."/>
            <person name="Lopez-Fernandez M."/>
            <person name="Wu X."/>
            <person name="de Brujin I."/>
            <person name="Lundin D."/>
            <person name="Andersson A."/>
            <person name="Bertilsson S."/>
            <person name="Dopson M."/>
        </authorList>
    </citation>
    <scope>NUCLEOTIDE SEQUENCE</scope>
    <source>
        <strain evidence="3">MM415B01249</strain>
    </source>
</reference>
<dbReference type="GO" id="GO:0006260">
    <property type="term" value="P:DNA replication"/>
    <property type="evidence" value="ECO:0007669"/>
    <property type="project" value="InterPro"/>
</dbReference>
<gene>
    <name evidence="3" type="ORF">MM415B01249_0025</name>
</gene>
<dbReference type="EMBL" id="MT141380">
    <property type="protein sequence ID" value="QJA59688.1"/>
    <property type="molecule type" value="Genomic_DNA"/>
</dbReference>
<feature type="domain" description="Bacteriophage lambda Replication protein O N-terminal" evidence="2">
    <location>
        <begin position="6"/>
        <end position="102"/>
    </location>
</feature>
<evidence type="ECO:0000256" key="1">
    <source>
        <dbReference type="SAM" id="MobiDB-lite"/>
    </source>
</evidence>
<dbReference type="InterPro" id="IPR006497">
    <property type="entry name" value="Phage_lambda_VrpO_N"/>
</dbReference>
<dbReference type="InterPro" id="IPR036388">
    <property type="entry name" value="WH-like_DNA-bd_sf"/>
</dbReference>
<evidence type="ECO:0000259" key="2">
    <source>
        <dbReference type="Pfam" id="PF04492"/>
    </source>
</evidence>
<protein>
    <submittedName>
        <fullName evidence="3">Putative DNA replication initiation protein</fullName>
    </submittedName>
</protein>
<feature type="region of interest" description="Disordered" evidence="1">
    <location>
        <begin position="222"/>
        <end position="242"/>
    </location>
</feature>
<evidence type="ECO:0000313" key="3">
    <source>
        <dbReference type="EMBL" id="QJA59688.1"/>
    </source>
</evidence>
<dbReference type="Gene3D" id="1.10.10.10">
    <property type="entry name" value="Winged helix-like DNA-binding domain superfamily/Winged helix DNA-binding domain"/>
    <property type="match status" value="1"/>
</dbReference>
<name>A0A6M3IQZ4_9ZZZZ</name>
<feature type="compositionally biased region" description="Basic and acidic residues" evidence="1">
    <location>
        <begin position="227"/>
        <end position="238"/>
    </location>
</feature>
<dbReference type="Pfam" id="PF04492">
    <property type="entry name" value="Phage_rep_O"/>
    <property type="match status" value="1"/>
</dbReference>
<dbReference type="AlphaFoldDB" id="A0A6M3IQZ4"/>